<comment type="subcellular location">
    <subcellularLocation>
        <location evidence="1">Membrane</location>
        <topology evidence="1">Multi-pass membrane protein</topology>
    </subcellularLocation>
</comment>
<feature type="domain" description="ABC-2 type transporter transmembrane" evidence="7">
    <location>
        <begin position="2"/>
        <end position="151"/>
    </location>
</feature>
<dbReference type="GO" id="GO:0016020">
    <property type="term" value="C:membrane"/>
    <property type="evidence" value="ECO:0007669"/>
    <property type="project" value="UniProtKB-SubCell"/>
</dbReference>
<evidence type="ECO:0000259" key="7">
    <source>
        <dbReference type="Pfam" id="PF01061"/>
    </source>
</evidence>
<evidence type="ECO:0000313" key="9">
    <source>
        <dbReference type="Proteomes" id="UP000616885"/>
    </source>
</evidence>
<dbReference type="GO" id="GO:0140359">
    <property type="term" value="F:ABC-type transporter activity"/>
    <property type="evidence" value="ECO:0007669"/>
    <property type="project" value="InterPro"/>
</dbReference>
<organism evidence="8 9">
    <name type="scientific">Bionectria ochroleuca</name>
    <name type="common">Gliocladium roseum</name>
    <dbReference type="NCBI Taxonomy" id="29856"/>
    <lineage>
        <taxon>Eukaryota</taxon>
        <taxon>Fungi</taxon>
        <taxon>Dikarya</taxon>
        <taxon>Ascomycota</taxon>
        <taxon>Pezizomycotina</taxon>
        <taxon>Sordariomycetes</taxon>
        <taxon>Hypocreomycetidae</taxon>
        <taxon>Hypocreales</taxon>
        <taxon>Bionectriaceae</taxon>
        <taxon>Clonostachys</taxon>
    </lineage>
</organism>
<evidence type="ECO:0000256" key="4">
    <source>
        <dbReference type="ARBA" id="ARBA00022989"/>
    </source>
</evidence>
<gene>
    <name evidence="8" type="ORF">IM811_012896</name>
</gene>
<dbReference type="InterPro" id="IPR013525">
    <property type="entry name" value="ABC2_TM"/>
</dbReference>
<keyword evidence="3 6" id="KW-0812">Transmembrane</keyword>
<evidence type="ECO:0000256" key="5">
    <source>
        <dbReference type="ARBA" id="ARBA00023136"/>
    </source>
</evidence>
<dbReference type="AlphaFoldDB" id="A0A8H7NEE5"/>
<evidence type="ECO:0000256" key="2">
    <source>
        <dbReference type="ARBA" id="ARBA00022448"/>
    </source>
</evidence>
<protein>
    <recommendedName>
        <fullName evidence="7">ABC-2 type transporter transmembrane domain-containing protein</fullName>
    </recommendedName>
</protein>
<comment type="caution">
    <text evidence="8">The sequence shown here is derived from an EMBL/GenBank/DDBJ whole genome shotgun (WGS) entry which is preliminary data.</text>
</comment>
<dbReference type="PANTHER" id="PTHR19241">
    <property type="entry name" value="ATP-BINDING CASSETTE TRANSPORTER"/>
    <property type="match status" value="1"/>
</dbReference>
<evidence type="ECO:0000256" key="6">
    <source>
        <dbReference type="SAM" id="Phobius"/>
    </source>
</evidence>
<keyword evidence="5 6" id="KW-0472">Membrane</keyword>
<evidence type="ECO:0000256" key="1">
    <source>
        <dbReference type="ARBA" id="ARBA00004141"/>
    </source>
</evidence>
<evidence type="ECO:0000313" key="8">
    <source>
        <dbReference type="EMBL" id="KAF9754138.1"/>
    </source>
</evidence>
<feature type="transmembrane region" description="Helical" evidence="6">
    <location>
        <begin position="74"/>
        <end position="92"/>
    </location>
</feature>
<reference evidence="8" key="1">
    <citation type="submission" date="2020-10" db="EMBL/GenBank/DDBJ databases">
        <title>High-Quality Genome Resource of Clonostachys rosea strain S41 by Oxford Nanopore Long-Read Sequencing.</title>
        <authorList>
            <person name="Wang H."/>
        </authorList>
    </citation>
    <scope>NUCLEOTIDE SEQUENCE</scope>
    <source>
        <strain evidence="8">S41</strain>
    </source>
</reference>
<evidence type="ECO:0000256" key="3">
    <source>
        <dbReference type="ARBA" id="ARBA00022692"/>
    </source>
</evidence>
<dbReference type="EMBL" id="JADCTT010000004">
    <property type="protein sequence ID" value="KAF9754138.1"/>
    <property type="molecule type" value="Genomic_DNA"/>
</dbReference>
<dbReference type="Pfam" id="PF01061">
    <property type="entry name" value="ABC2_membrane"/>
    <property type="match status" value="1"/>
</dbReference>
<name>A0A8H7NEE5_BIOOC</name>
<keyword evidence="4 6" id="KW-1133">Transmembrane helix</keyword>
<keyword evidence="2" id="KW-0813">Transport</keyword>
<dbReference type="Proteomes" id="UP000616885">
    <property type="component" value="Unassembled WGS sequence"/>
</dbReference>
<proteinExistence type="predicted"/>
<feature type="transmembrane region" description="Helical" evidence="6">
    <location>
        <begin position="228"/>
        <end position="247"/>
    </location>
</feature>
<feature type="transmembrane region" description="Helical" evidence="6">
    <location>
        <begin position="104"/>
        <end position="124"/>
    </location>
</feature>
<sequence>MVNQIMPVFESQRELYEARERPSKTYSWKAFMTAVIFVEIAWNSLMSVLCYLTWYYPIGLFRNAEWTNAVNERGITMFLHIWVFFVFSSTFAHMMIAGLPSADIAGGVVGLLLIMMFTFCGVLAGPDALPGLWIFMYRVNPFTYIIEGLLGTGLGNAPMYCADNEFVQFTAPNGSTCVEYTAEFLSQAGGYLADPEATDCRYCAMNETNSFLTSVNINFDNRWRDFGIMWAFCVFNIAMALGFYWSARVPKKARKSTSA</sequence>
<feature type="transmembrane region" description="Helical" evidence="6">
    <location>
        <begin position="30"/>
        <end position="54"/>
    </location>
</feature>
<accession>A0A8H7NEE5</accession>